<evidence type="ECO:0000256" key="7">
    <source>
        <dbReference type="ARBA" id="ARBA00023014"/>
    </source>
</evidence>
<evidence type="ECO:0000256" key="4">
    <source>
        <dbReference type="ARBA" id="ARBA00022827"/>
    </source>
</evidence>
<dbReference type="PANTHER" id="PTHR11748:SF119">
    <property type="entry name" value="D-2-HYDROXYGLUTARATE DEHYDROGENASE"/>
    <property type="match status" value="1"/>
</dbReference>
<dbReference type="GO" id="GO:1903457">
    <property type="term" value="P:lactate catabolic process"/>
    <property type="evidence" value="ECO:0007669"/>
    <property type="project" value="TreeGrafter"/>
</dbReference>
<evidence type="ECO:0000313" key="10">
    <source>
        <dbReference type="EMBL" id="QDS89916.1"/>
    </source>
</evidence>
<dbReference type="InterPro" id="IPR016166">
    <property type="entry name" value="FAD-bd_PCMH"/>
</dbReference>
<dbReference type="Proteomes" id="UP000319557">
    <property type="component" value="Chromosome"/>
</dbReference>
<keyword evidence="7" id="KW-0411">Iron-sulfur</keyword>
<dbReference type="SUPFAM" id="SSF56176">
    <property type="entry name" value="FAD-binding/transporter-associated domain-like"/>
    <property type="match status" value="1"/>
</dbReference>
<dbReference type="GO" id="GO:0008720">
    <property type="term" value="F:D-lactate dehydrogenase (NAD+) activity"/>
    <property type="evidence" value="ECO:0007669"/>
    <property type="project" value="TreeGrafter"/>
</dbReference>
<dbReference type="InterPro" id="IPR017900">
    <property type="entry name" value="4Fe4S_Fe_S_CS"/>
</dbReference>
<keyword evidence="11" id="KW-1185">Reference proteome</keyword>
<evidence type="ECO:0000256" key="1">
    <source>
        <dbReference type="ARBA" id="ARBA00001974"/>
    </source>
</evidence>
<keyword evidence="2" id="KW-0285">Flavoprotein</keyword>
<reference evidence="10 11" key="1">
    <citation type="submission" date="2019-02" db="EMBL/GenBank/DDBJ databases">
        <title>Deep-cultivation of Planctomycetes and their phenomic and genomic characterization uncovers novel biology.</title>
        <authorList>
            <person name="Wiegand S."/>
            <person name="Jogler M."/>
            <person name="Boedeker C."/>
            <person name="Pinto D."/>
            <person name="Vollmers J."/>
            <person name="Rivas-Marin E."/>
            <person name="Kohn T."/>
            <person name="Peeters S.H."/>
            <person name="Heuer A."/>
            <person name="Rast P."/>
            <person name="Oberbeckmann S."/>
            <person name="Bunk B."/>
            <person name="Jeske O."/>
            <person name="Meyerdierks A."/>
            <person name="Storesund J.E."/>
            <person name="Kallscheuer N."/>
            <person name="Luecker S."/>
            <person name="Lage O.M."/>
            <person name="Pohl T."/>
            <person name="Merkel B.J."/>
            <person name="Hornburger P."/>
            <person name="Mueller R.-W."/>
            <person name="Bruemmer F."/>
            <person name="Labrenz M."/>
            <person name="Spormann A.M."/>
            <person name="Op den Camp H."/>
            <person name="Overmann J."/>
            <person name="Amann R."/>
            <person name="Jetten M.S.M."/>
            <person name="Mascher T."/>
            <person name="Medema M.H."/>
            <person name="Devos D.P."/>
            <person name="Kaster A.-K."/>
            <person name="Ovreas L."/>
            <person name="Rohde M."/>
            <person name="Galperin M.Y."/>
            <person name="Jogler C."/>
        </authorList>
    </citation>
    <scope>NUCLEOTIDE SEQUENCE [LARGE SCALE GENOMIC DNA]</scope>
    <source>
        <strain evidence="10 11">EC9</strain>
    </source>
</reference>
<dbReference type="OrthoDB" id="9767256at2"/>
<proteinExistence type="predicted"/>
<dbReference type="KEGG" id="ruv:EC9_41180"/>
<feature type="domain" description="4Fe-4S ferredoxin-type" evidence="8">
    <location>
        <begin position="627"/>
        <end position="658"/>
    </location>
</feature>
<dbReference type="SUPFAM" id="SSF55103">
    <property type="entry name" value="FAD-linked oxidases, C-terminal domain"/>
    <property type="match status" value="1"/>
</dbReference>
<evidence type="ECO:0000313" key="11">
    <source>
        <dbReference type="Proteomes" id="UP000319557"/>
    </source>
</evidence>
<evidence type="ECO:0000256" key="2">
    <source>
        <dbReference type="ARBA" id="ARBA00022630"/>
    </source>
</evidence>
<protein>
    <submittedName>
        <fullName evidence="10">Anaerobic glycerol-3-phosphate dehydrogenase subunit C</fullName>
    </submittedName>
</protein>
<dbReference type="Gene3D" id="3.30.465.10">
    <property type="match status" value="1"/>
</dbReference>
<keyword evidence="3" id="KW-0479">Metal-binding</keyword>
<dbReference type="Pfam" id="PF13534">
    <property type="entry name" value="Fer4_17"/>
    <property type="match status" value="1"/>
</dbReference>
<keyword evidence="4" id="KW-0274">FAD</keyword>
<dbReference type="AlphaFoldDB" id="A0A517M4X0"/>
<keyword evidence="6" id="KW-0408">Iron</keyword>
<accession>A0A517M4X0</accession>
<dbReference type="Gene3D" id="1.10.45.10">
    <property type="entry name" value="Vanillyl-alcohol Oxidase, Chain A, domain 4"/>
    <property type="match status" value="1"/>
</dbReference>
<dbReference type="Gene3D" id="3.30.70.2740">
    <property type="match status" value="1"/>
</dbReference>
<dbReference type="GO" id="GO:0004458">
    <property type="term" value="F:D-lactate dehydrogenase (cytochrome) activity"/>
    <property type="evidence" value="ECO:0007669"/>
    <property type="project" value="TreeGrafter"/>
</dbReference>
<dbReference type="Pfam" id="PF01565">
    <property type="entry name" value="FAD_binding_4"/>
    <property type="match status" value="1"/>
</dbReference>
<evidence type="ECO:0000259" key="9">
    <source>
        <dbReference type="PROSITE" id="PS51387"/>
    </source>
</evidence>
<dbReference type="InterPro" id="IPR016169">
    <property type="entry name" value="FAD-bd_PCMH_sub2"/>
</dbReference>
<dbReference type="InterPro" id="IPR016171">
    <property type="entry name" value="Vanillyl_alc_oxidase_C-sub2"/>
</dbReference>
<gene>
    <name evidence="10" type="primary">glpC_2</name>
    <name evidence="10" type="ORF">EC9_41180</name>
</gene>
<dbReference type="GO" id="GO:0051536">
    <property type="term" value="F:iron-sulfur cluster binding"/>
    <property type="evidence" value="ECO:0007669"/>
    <property type="project" value="UniProtKB-KW"/>
</dbReference>
<dbReference type="InterPro" id="IPR017896">
    <property type="entry name" value="4Fe4S_Fe-S-bd"/>
</dbReference>
<dbReference type="EMBL" id="CP036261">
    <property type="protein sequence ID" value="QDS89916.1"/>
    <property type="molecule type" value="Genomic_DNA"/>
</dbReference>
<dbReference type="GO" id="GO:0071949">
    <property type="term" value="F:FAD binding"/>
    <property type="evidence" value="ECO:0007669"/>
    <property type="project" value="InterPro"/>
</dbReference>
<evidence type="ECO:0000259" key="8">
    <source>
        <dbReference type="PROSITE" id="PS51379"/>
    </source>
</evidence>
<comment type="cofactor">
    <cofactor evidence="1">
        <name>FAD</name>
        <dbReference type="ChEBI" id="CHEBI:57692"/>
    </cofactor>
</comment>
<sequence length="986" mass="108720">MQDSLQSSLVELQSQFEGELRIDAVARTLYSTDASLYQETPLAVAIPRTEADIRRLILFAGKHKIGLIPRAAGTSLAGQVVGAGIVVDISRHFTKVLEIDAEAGWVRVQPGVIRNELNMALQPHGVLFGPETSTQNRAMLGGMFGNNSCGSNSIVYGSTRDHVLEVRGFLSDGSEATFTALSDEEFEAKCDPKNDSLESQIYRGIRDLLSQPEVRDEIAREFPKPQIPRRNTGYAVDLLMDASPLAPADAATDKPLDCCKLLAGSEGTLFFATEIKVRCLPLPPPASALLCPHFETVDESLRATLLAVKHSIFACELVDHFVLSGAARNLEQRANMSFVDGQPGAILAIEFRAETDDQAVAAAEKLVAEMKAAGLGYHFPILTGDDTNKVWDLRKAGLGILSNVVGDAKPLAVIEDTAVAIEDLPEFIAEFNRRLKSKYGLECVHYAHAGSGEIHLRPIINLKTSAGNQQFRDVAQEIADLVKEYRGSLSGEHGDGRLRGEFLQQMIGPKNYDVIRQIKTLWDPENIFNPNKIVDTPPMNSSLRYMPGQSTPEIPTILDFSGTEGVLRAAELCNGAGDCRKTQLSGGTMCPSFMATRDEQDTTRARANMLRHVLTASDGQRFPFDSEEVRQVMDLCLSCKGCKRECPSNVDVAKLKAEFQQGYYDAHGVPRRAKLIANFARNSRLAAYAPWMFNFIVRNAVTSRLFKRFAGFAPKRSLPTMHRTTLQRWFATHTPHPNAGQNGRVLLFCDEFTNYNDTPVGIAAVELLERLGFAVEIPEHRESGRAALSKGLLRQARDVAEENVRLLKDRVSEDLPLVGVEPSALLSFRDEYPELVRGELRDAARQMSEHCLMIDEFLAKQMDAGRIKADVFTEDKRTIRLHGHCHQKALASLAPTVRMLQLPQNYTVRLIPSGCCGMAGSFGYESEHYDLSMQIGELVLFPTVRKEPEENLIAAPGTSCRHQIADGTGRTAEHPVQILRAALRSN</sequence>
<dbReference type="PROSITE" id="PS00198">
    <property type="entry name" value="4FE4S_FER_1"/>
    <property type="match status" value="1"/>
</dbReference>
<dbReference type="Pfam" id="PF02913">
    <property type="entry name" value="FAD-oxidase_C"/>
    <property type="match status" value="1"/>
</dbReference>
<feature type="domain" description="FAD-binding PCMH-type" evidence="9">
    <location>
        <begin position="37"/>
        <end position="282"/>
    </location>
</feature>
<dbReference type="InterPro" id="IPR016164">
    <property type="entry name" value="FAD-linked_Oxase-like_C"/>
</dbReference>
<dbReference type="InterPro" id="IPR036318">
    <property type="entry name" value="FAD-bd_PCMH-like_sf"/>
</dbReference>
<dbReference type="SUPFAM" id="SSF46548">
    <property type="entry name" value="alpha-helical ferredoxin"/>
    <property type="match status" value="1"/>
</dbReference>
<name>A0A517M4X0_9BACT</name>
<dbReference type="GO" id="GO:0046872">
    <property type="term" value="F:metal ion binding"/>
    <property type="evidence" value="ECO:0007669"/>
    <property type="project" value="UniProtKB-KW"/>
</dbReference>
<evidence type="ECO:0000256" key="6">
    <source>
        <dbReference type="ARBA" id="ARBA00023004"/>
    </source>
</evidence>
<evidence type="ECO:0000256" key="3">
    <source>
        <dbReference type="ARBA" id="ARBA00022723"/>
    </source>
</evidence>
<dbReference type="InterPro" id="IPR006094">
    <property type="entry name" value="Oxid_FAD_bind_N"/>
</dbReference>
<dbReference type="InterPro" id="IPR004113">
    <property type="entry name" value="FAD-bd_oxidored_4_C"/>
</dbReference>
<dbReference type="PROSITE" id="PS51379">
    <property type="entry name" value="4FE4S_FER_2"/>
    <property type="match status" value="1"/>
</dbReference>
<dbReference type="PROSITE" id="PS51387">
    <property type="entry name" value="FAD_PCMH"/>
    <property type="match status" value="1"/>
</dbReference>
<keyword evidence="5" id="KW-0560">Oxidoreductase</keyword>
<dbReference type="PANTHER" id="PTHR11748">
    <property type="entry name" value="D-LACTATE DEHYDROGENASE"/>
    <property type="match status" value="1"/>
</dbReference>
<evidence type="ECO:0000256" key="5">
    <source>
        <dbReference type="ARBA" id="ARBA00023002"/>
    </source>
</evidence>
<organism evidence="10 11">
    <name type="scientific">Rosistilla ulvae</name>
    <dbReference type="NCBI Taxonomy" id="1930277"/>
    <lineage>
        <taxon>Bacteria</taxon>
        <taxon>Pseudomonadati</taxon>
        <taxon>Planctomycetota</taxon>
        <taxon>Planctomycetia</taxon>
        <taxon>Pirellulales</taxon>
        <taxon>Pirellulaceae</taxon>
        <taxon>Rosistilla</taxon>
    </lineage>
</organism>